<feature type="domain" description="HTH cro/C1-type" evidence="2">
    <location>
        <begin position="24"/>
        <end position="69"/>
    </location>
</feature>
<dbReference type="SMART" id="SM00530">
    <property type="entry name" value="HTH_XRE"/>
    <property type="match status" value="1"/>
</dbReference>
<organism evidence="3 4">
    <name type="scientific">Corynebacterium variabile</name>
    <dbReference type="NCBI Taxonomy" id="1727"/>
    <lineage>
        <taxon>Bacteria</taxon>
        <taxon>Bacillati</taxon>
        <taxon>Actinomycetota</taxon>
        <taxon>Actinomycetes</taxon>
        <taxon>Mycobacteriales</taxon>
        <taxon>Corynebacteriaceae</taxon>
        <taxon>Corynebacterium</taxon>
    </lineage>
</organism>
<dbReference type="CDD" id="cd00093">
    <property type="entry name" value="HTH_XRE"/>
    <property type="match status" value="1"/>
</dbReference>
<evidence type="ECO:0000313" key="3">
    <source>
        <dbReference type="EMBL" id="GEC85218.1"/>
    </source>
</evidence>
<dbReference type="GO" id="GO:0003677">
    <property type="term" value="F:DNA binding"/>
    <property type="evidence" value="ECO:0007669"/>
    <property type="project" value="UniProtKB-KW"/>
</dbReference>
<dbReference type="Gene3D" id="1.10.260.40">
    <property type="entry name" value="lambda repressor-like DNA-binding domains"/>
    <property type="match status" value="1"/>
</dbReference>
<dbReference type="OMA" id="WRAKKDI"/>
<dbReference type="InterPro" id="IPR001387">
    <property type="entry name" value="Cro/C1-type_HTH"/>
</dbReference>
<comment type="caution">
    <text evidence="3">The sequence shown here is derived from an EMBL/GenBank/DDBJ whole genome shotgun (WGS) entry which is preliminary data.</text>
</comment>
<dbReference type="SUPFAM" id="SSF47413">
    <property type="entry name" value="lambda repressor-like DNA-binding domains"/>
    <property type="match status" value="1"/>
</dbReference>
<dbReference type="EMBL" id="BJNT01000004">
    <property type="protein sequence ID" value="GEC85218.1"/>
    <property type="molecule type" value="Genomic_DNA"/>
</dbReference>
<dbReference type="PANTHER" id="PTHR46558">
    <property type="entry name" value="TRACRIPTIONAL REGULATORY PROTEIN-RELATED-RELATED"/>
    <property type="match status" value="1"/>
</dbReference>
<proteinExistence type="predicted"/>
<keyword evidence="1" id="KW-0238">DNA-binding</keyword>
<dbReference type="PANTHER" id="PTHR46558:SF3">
    <property type="entry name" value="TRANSCRIPTIONAL REGULATOR"/>
    <property type="match status" value="1"/>
</dbReference>
<dbReference type="InterPro" id="IPR010982">
    <property type="entry name" value="Lambda_DNA-bd_dom_sf"/>
</dbReference>
<evidence type="ECO:0000259" key="2">
    <source>
        <dbReference type="PROSITE" id="PS50943"/>
    </source>
</evidence>
<gene>
    <name evidence="3" type="ORF">CVA01_05320</name>
</gene>
<dbReference type="AlphaFoldDB" id="A0A4Y4BXL0"/>
<protein>
    <recommendedName>
        <fullName evidence="2">HTH cro/C1-type domain-containing protein</fullName>
    </recommendedName>
</protein>
<dbReference type="Proteomes" id="UP000319986">
    <property type="component" value="Unassembled WGS sequence"/>
</dbReference>
<reference evidence="3 4" key="1">
    <citation type="submission" date="2019-06" db="EMBL/GenBank/DDBJ databases">
        <title>Whole genome shotgun sequence of Corynebacterium variabile NBRC 15286.</title>
        <authorList>
            <person name="Hosoyama A."/>
            <person name="Uohara A."/>
            <person name="Ohji S."/>
            <person name="Ichikawa N."/>
        </authorList>
    </citation>
    <scope>NUCLEOTIDE SEQUENCE [LARGE SCALE GENOMIC DNA]</scope>
    <source>
        <strain evidence="3 4">NBRC 15286</strain>
    </source>
</reference>
<evidence type="ECO:0000256" key="1">
    <source>
        <dbReference type="ARBA" id="ARBA00023125"/>
    </source>
</evidence>
<sequence length="78" mass="8978">MNDTSKDAAETTNMVRRWRRWEELSQAELAERVGVSRQTIANIEKGNYSPSVHLALAICRELGRTVEQIFGDEQEQEQ</sequence>
<dbReference type="PROSITE" id="PS50943">
    <property type="entry name" value="HTH_CROC1"/>
    <property type="match status" value="1"/>
</dbReference>
<evidence type="ECO:0000313" key="4">
    <source>
        <dbReference type="Proteomes" id="UP000319986"/>
    </source>
</evidence>
<name>A0A4Y4BXL0_9CORY</name>
<dbReference type="Pfam" id="PF01381">
    <property type="entry name" value="HTH_3"/>
    <property type="match status" value="1"/>
</dbReference>
<accession>A0A4Y4BXL0</accession>